<evidence type="ECO:0000256" key="3">
    <source>
        <dbReference type="ARBA" id="ARBA00022991"/>
    </source>
</evidence>
<sequence>MTRAQELLAADEQQRLEECAREPIHTPGAIQPHGALLVIDPSSMEILQASANTGALLGRDAGLLPGRRLEDAIGSAAAATLRAVIAAGVEAAPNPTVLSVGGRPFDVIVHRADAVAIVEFEPARPWGDVELVALLHGAENRLCAAKSVGDLRAAAAREVRRLTGFEHVMVYHFHPDGHGEVVAEEHAEGTTDYLGLHFPASDIPAQARRLYALKRSSVIATSEDRSAALVPALNPRTGGPTDLSRAELRSVSPHHLRFMRNMGQASSMSLSLVHDGQLIGMITCAHREPRHLPYIWRKGCEILAQRLTLQLGALAESRRLSEQLRKQRLRESLVQRMVAADHVAEALVGGDTNVLDLLGAEGATARIEGIRASAGQTPSDGNVEALVARWRGTAGGHLLVSESLGTDRPDLAELVPGTAGLVLLDLGAGGDYLAWFRSEVSASVDWLGDQSPANRDTPLSPRNSFRMWSQSVAGRAEPWDPVAVAEAGELGRDIDTVLLRRAQARLAHQGLHDALTGLPNRRLMMERLGQALERRDHGAPASVVFIDLDRFKLVNDSFGHDVGDALIVESARRISRSTRGTDTICRLGGDEFLVLCENTDARTAESIAERIVEAFREPLRIDGLELRITVSVGTTTAQEHHRPADLLREADTAMYLSKNEGRNRSSRFTDRLRDLARERVHTEPALRQGIERGELVLFYQPIRDVAEGHVKGVEALVRWNRPGHGMVPPDVFIPLAEDTGIIGQLGEWVMTEAIRQLRRWRDGGLVGSDFHMAVNVSPLQLVTPSLVGVIRRLLAGHGLKPADLTIEITESTMMSDLASISNALRALADYGVALSIDDFGTRYSSLANLRHLPAHQLKIDKSFVAGLGKNRADSTLVETVIGLARGLGMSCVAEGVETAGQMDLLRALGCDLAQGYHLGRPQTGPELTTAWAQPLAPAQVAGN</sequence>
<dbReference type="InterPro" id="IPR001633">
    <property type="entry name" value="EAL_dom"/>
</dbReference>
<dbReference type="Gene3D" id="3.30.450.270">
    <property type="match status" value="1"/>
</dbReference>
<dbReference type="Pfam" id="PF00990">
    <property type="entry name" value="GGDEF"/>
    <property type="match status" value="1"/>
</dbReference>
<keyword evidence="2" id="KW-0716">Sensory transduction</keyword>
<dbReference type="RefSeq" id="WP_373971873.1">
    <property type="nucleotide sequence ID" value="NZ_JBHDLJ010000006.1"/>
</dbReference>
<dbReference type="InterPro" id="IPR035965">
    <property type="entry name" value="PAS-like_dom_sf"/>
</dbReference>
<proteinExistence type="predicted"/>
<gene>
    <name evidence="8" type="ORF">ACETWP_08870</name>
</gene>
<dbReference type="InterPro" id="IPR052155">
    <property type="entry name" value="Biofilm_reg_signaling"/>
</dbReference>
<dbReference type="PRINTS" id="PR01033">
    <property type="entry name" value="PHYTOCHROME"/>
</dbReference>
<dbReference type="PANTHER" id="PTHR44757:SF2">
    <property type="entry name" value="BIOFILM ARCHITECTURE MAINTENANCE PROTEIN MBAA"/>
    <property type="match status" value="1"/>
</dbReference>
<keyword evidence="1" id="KW-0600">Photoreceptor protein</keyword>
<dbReference type="SMART" id="SM00065">
    <property type="entry name" value="GAF"/>
    <property type="match status" value="1"/>
</dbReference>
<dbReference type="Pfam" id="PF01590">
    <property type="entry name" value="GAF"/>
    <property type="match status" value="1"/>
</dbReference>
<dbReference type="InterPro" id="IPR016132">
    <property type="entry name" value="Phyto_chromo_attachment"/>
</dbReference>
<dbReference type="InterPro" id="IPR000160">
    <property type="entry name" value="GGDEF_dom"/>
</dbReference>
<feature type="domain" description="Phytochrome chromophore attachment site" evidence="5">
    <location>
        <begin position="147"/>
        <end position="305"/>
    </location>
</feature>
<keyword evidence="4" id="KW-0675">Receptor</keyword>
<evidence type="ECO:0000256" key="1">
    <source>
        <dbReference type="ARBA" id="ARBA00022543"/>
    </source>
</evidence>
<dbReference type="InterPro" id="IPR029787">
    <property type="entry name" value="Nucleotide_cyclase"/>
</dbReference>
<dbReference type="SUPFAM" id="SSF55073">
    <property type="entry name" value="Nucleotide cyclase"/>
    <property type="match status" value="1"/>
</dbReference>
<feature type="domain" description="EAL" evidence="6">
    <location>
        <begin position="679"/>
        <end position="935"/>
    </location>
</feature>
<evidence type="ECO:0000256" key="2">
    <source>
        <dbReference type="ARBA" id="ARBA00022606"/>
    </source>
</evidence>
<dbReference type="NCBIfam" id="TIGR00254">
    <property type="entry name" value="GGDEF"/>
    <property type="match status" value="1"/>
</dbReference>
<dbReference type="CDD" id="cd01948">
    <property type="entry name" value="EAL"/>
    <property type="match status" value="1"/>
</dbReference>
<dbReference type="PROSITE" id="PS50883">
    <property type="entry name" value="EAL"/>
    <property type="match status" value="1"/>
</dbReference>
<keyword evidence="9" id="KW-1185">Reference proteome</keyword>
<dbReference type="Pfam" id="PF00563">
    <property type="entry name" value="EAL"/>
    <property type="match status" value="1"/>
</dbReference>
<reference evidence="8 9" key="1">
    <citation type="submission" date="2024-09" db="EMBL/GenBank/DDBJ databases">
        <authorList>
            <person name="Salinas-Garcia M.A."/>
            <person name="Prieme A."/>
        </authorList>
    </citation>
    <scope>NUCLEOTIDE SEQUENCE [LARGE SCALE GENOMIC DNA]</scope>
    <source>
        <strain evidence="8 9">DSM 21081</strain>
    </source>
</reference>
<dbReference type="SMART" id="SM00267">
    <property type="entry name" value="GGDEF"/>
    <property type="match status" value="1"/>
</dbReference>
<organism evidence="8 9">
    <name type="scientific">Arthrobacter halodurans</name>
    <dbReference type="NCBI Taxonomy" id="516699"/>
    <lineage>
        <taxon>Bacteria</taxon>
        <taxon>Bacillati</taxon>
        <taxon>Actinomycetota</taxon>
        <taxon>Actinomycetes</taxon>
        <taxon>Micrococcales</taxon>
        <taxon>Micrococcaceae</taxon>
        <taxon>Arthrobacter</taxon>
    </lineage>
</organism>
<dbReference type="Gene3D" id="3.30.450.20">
    <property type="entry name" value="PAS domain"/>
    <property type="match status" value="1"/>
</dbReference>
<evidence type="ECO:0000259" key="6">
    <source>
        <dbReference type="PROSITE" id="PS50883"/>
    </source>
</evidence>
<name>A0ABV4URD1_9MICC</name>
<evidence type="ECO:0000259" key="7">
    <source>
        <dbReference type="PROSITE" id="PS50887"/>
    </source>
</evidence>
<dbReference type="Gene3D" id="3.30.450.40">
    <property type="match status" value="1"/>
</dbReference>
<evidence type="ECO:0000313" key="8">
    <source>
        <dbReference type="EMBL" id="MFB0834698.1"/>
    </source>
</evidence>
<dbReference type="SUPFAM" id="SSF55785">
    <property type="entry name" value="PYP-like sensor domain (PAS domain)"/>
    <property type="match status" value="1"/>
</dbReference>
<dbReference type="CDD" id="cd01949">
    <property type="entry name" value="GGDEF"/>
    <property type="match status" value="1"/>
</dbReference>
<dbReference type="InterPro" id="IPR001294">
    <property type="entry name" value="Phytochrome"/>
</dbReference>
<keyword evidence="3" id="KW-0157">Chromophore</keyword>
<protein>
    <submittedName>
        <fullName evidence="8">EAL domain-containing protein</fullName>
    </submittedName>
</protein>
<evidence type="ECO:0000259" key="5">
    <source>
        <dbReference type="PROSITE" id="PS50046"/>
    </source>
</evidence>
<dbReference type="SUPFAM" id="SSF141868">
    <property type="entry name" value="EAL domain-like"/>
    <property type="match status" value="1"/>
</dbReference>
<dbReference type="PROSITE" id="PS50887">
    <property type="entry name" value="GGDEF"/>
    <property type="match status" value="1"/>
</dbReference>
<accession>A0ABV4URD1</accession>
<dbReference type="InterPro" id="IPR043150">
    <property type="entry name" value="Phytochrome_PHY_sf"/>
</dbReference>
<dbReference type="SUPFAM" id="SSF55781">
    <property type="entry name" value="GAF domain-like"/>
    <property type="match status" value="2"/>
</dbReference>
<comment type="caution">
    <text evidence="8">The sequence shown here is derived from an EMBL/GenBank/DDBJ whole genome shotgun (WGS) entry which is preliminary data.</text>
</comment>
<feature type="domain" description="GGDEF" evidence="7">
    <location>
        <begin position="539"/>
        <end position="670"/>
    </location>
</feature>
<dbReference type="InterPro" id="IPR035919">
    <property type="entry name" value="EAL_sf"/>
</dbReference>
<dbReference type="PROSITE" id="PS50046">
    <property type="entry name" value="PHYTOCHROME_2"/>
    <property type="match status" value="1"/>
</dbReference>
<dbReference type="Proteomes" id="UP001575652">
    <property type="component" value="Unassembled WGS sequence"/>
</dbReference>
<dbReference type="InterPro" id="IPR043128">
    <property type="entry name" value="Rev_trsase/Diguanyl_cyclase"/>
</dbReference>
<evidence type="ECO:0000256" key="4">
    <source>
        <dbReference type="ARBA" id="ARBA00023170"/>
    </source>
</evidence>
<dbReference type="InterPro" id="IPR013654">
    <property type="entry name" value="PAS_2"/>
</dbReference>
<dbReference type="SMART" id="SM00052">
    <property type="entry name" value="EAL"/>
    <property type="match status" value="1"/>
</dbReference>
<evidence type="ECO:0000313" key="9">
    <source>
        <dbReference type="Proteomes" id="UP001575652"/>
    </source>
</evidence>
<dbReference type="InterPro" id="IPR029016">
    <property type="entry name" value="GAF-like_dom_sf"/>
</dbReference>
<dbReference type="Pfam" id="PF08446">
    <property type="entry name" value="PAS_2"/>
    <property type="match status" value="1"/>
</dbReference>
<dbReference type="Gene3D" id="3.20.20.450">
    <property type="entry name" value="EAL domain"/>
    <property type="match status" value="1"/>
</dbReference>
<dbReference type="Pfam" id="PF00360">
    <property type="entry name" value="PHY"/>
    <property type="match status" value="1"/>
</dbReference>
<dbReference type="Gene3D" id="3.30.70.270">
    <property type="match status" value="1"/>
</dbReference>
<dbReference type="InterPro" id="IPR003018">
    <property type="entry name" value="GAF"/>
</dbReference>
<dbReference type="EMBL" id="JBHDLJ010000006">
    <property type="protein sequence ID" value="MFB0834698.1"/>
    <property type="molecule type" value="Genomic_DNA"/>
</dbReference>
<dbReference type="InterPro" id="IPR013515">
    <property type="entry name" value="Phytochrome_cen-reg"/>
</dbReference>
<dbReference type="PANTHER" id="PTHR44757">
    <property type="entry name" value="DIGUANYLATE CYCLASE DGCP"/>
    <property type="match status" value="1"/>
</dbReference>